<dbReference type="RefSeq" id="WP_135263181.1">
    <property type="nucleotide sequence ID" value="NZ_SMLM01000001.1"/>
</dbReference>
<gene>
    <name evidence="2" type="ORF">EZ313_10925</name>
</gene>
<dbReference type="GO" id="GO:0016491">
    <property type="term" value="F:oxidoreductase activity"/>
    <property type="evidence" value="ECO:0007669"/>
    <property type="project" value="InterPro"/>
</dbReference>
<dbReference type="AlphaFoldDB" id="A0A4Z0C743"/>
<dbReference type="EMBL" id="SMLM01000001">
    <property type="protein sequence ID" value="TFZ07101.1"/>
    <property type="molecule type" value="Genomic_DNA"/>
</dbReference>
<dbReference type="InterPro" id="IPR052516">
    <property type="entry name" value="N-heterocyclic_Hydroxylase"/>
</dbReference>
<feature type="domain" description="Aldehyde oxidase/xanthine dehydrogenase a/b hammerhead" evidence="1">
    <location>
        <begin position="241"/>
        <end position="325"/>
    </location>
</feature>
<sequence length="780" mass="82804">MRRRTLLLAGTAGASALVVGWMAAPQRSRLGSPRLLTAADGEVALNGWIKIAADGGVVLAMPRSEMGQGVHTALAMLAAEELDVPLAAVLIEQAGSDKIYGNVAYSVLNLPFHPLDVEREDGFGRVKASRWVVGKVAREIGINATGGSSSVADAWPVVRMAAATARASLLGAASLHWRLPVDELTVRQGVISHPSGKSARYAEMARFAAATPAGRVQVKERAAWTLIGRPAPRLDVPAKVDGSAVFGLDVRVPGMKFAAVRLCPVIGGSPGRIDASRALALPGVERLVMLPAYGGSTAGFAVIGRTTWHARQGAAAVDVEWQGRPAGSLDSRSIERALRNAVETQAGFTFHETGDVAEVEGRAKRTVEAWYGAPYLAHASLEPMNCTARVADRRVELWAPTQVPQLCRAAAAMVAGVELEDVTLHVTLLGGGFGRRLEVDYAAQATRVAMDVPGTAVQLSWSREEDTTHDFYRPMQVARLRGTLDDEGQALSLRIQSAGDAISPRWFERVLPAGLRATLSGLQLTAPALPGVSSLSGPLDRPDKTAAEGLFNLPYGIAHQRMDHVATRSGVPVGFWRSVGHSHNAFFAESFIDEMAHAAGADPVAFRRRLLRNAPRYQAVLDLAAAKAGWGSGLPQGRARGIALHESFGSIVAQVAEVSIEQGLPRVHRVVCAIDCGTVVNPQILAQQMEGAVAFALSAALYGRIDVRGGAVQQRNFPDQPLVSLKHSPRVETWIVPSEREPAGVGEPGVPPLAPAVANAVFALTHRRLRQLPLALDTDA</sequence>
<dbReference type="PIRSF" id="PIRSF036389">
    <property type="entry name" value="IOR_B"/>
    <property type="match status" value="1"/>
</dbReference>
<dbReference type="Gene3D" id="3.90.1170.50">
    <property type="entry name" value="Aldehyde oxidase/xanthine dehydrogenase, a/b hammerhead"/>
    <property type="match status" value="1"/>
</dbReference>
<dbReference type="InterPro" id="IPR008274">
    <property type="entry name" value="AldOxase/xan_DH_MoCoBD1"/>
</dbReference>
<name>A0A4Z0C743_9BURK</name>
<evidence type="ECO:0000313" key="3">
    <source>
        <dbReference type="Proteomes" id="UP000298180"/>
    </source>
</evidence>
<accession>A0A4Z0C743</accession>
<dbReference type="SUPFAM" id="SSF56003">
    <property type="entry name" value="Molybdenum cofactor-binding domain"/>
    <property type="match status" value="2"/>
</dbReference>
<dbReference type="OrthoDB" id="9767994at2"/>
<dbReference type="PANTHER" id="PTHR47495">
    <property type="entry name" value="ALDEHYDE DEHYDROGENASE"/>
    <property type="match status" value="1"/>
</dbReference>
<dbReference type="Gene3D" id="3.30.365.10">
    <property type="entry name" value="Aldehyde oxidase/xanthine dehydrogenase, molybdopterin binding domain"/>
    <property type="match status" value="4"/>
</dbReference>
<organism evidence="2 3">
    <name type="scientific">Ramlibacter henchirensis</name>
    <dbReference type="NCBI Taxonomy" id="204072"/>
    <lineage>
        <taxon>Bacteria</taxon>
        <taxon>Pseudomonadati</taxon>
        <taxon>Pseudomonadota</taxon>
        <taxon>Betaproteobacteria</taxon>
        <taxon>Burkholderiales</taxon>
        <taxon>Comamonadaceae</taxon>
        <taxon>Ramlibacter</taxon>
    </lineage>
</organism>
<dbReference type="InterPro" id="IPR000674">
    <property type="entry name" value="Ald_Oxase/Xan_DH_a/b"/>
</dbReference>
<dbReference type="InterPro" id="IPR046867">
    <property type="entry name" value="AldOxase/xan_DH_MoCoBD2"/>
</dbReference>
<dbReference type="InterPro" id="IPR012368">
    <property type="entry name" value="OxRdtase_Mopterin-bd_su_IorB"/>
</dbReference>
<evidence type="ECO:0000259" key="1">
    <source>
        <dbReference type="SMART" id="SM01008"/>
    </source>
</evidence>
<dbReference type="InterPro" id="IPR036856">
    <property type="entry name" value="Ald_Oxase/Xan_DH_a/b_sf"/>
</dbReference>
<dbReference type="SUPFAM" id="SSF54665">
    <property type="entry name" value="CO dehydrogenase molybdoprotein N-domain-like"/>
    <property type="match status" value="1"/>
</dbReference>
<dbReference type="Proteomes" id="UP000298180">
    <property type="component" value="Unassembled WGS sequence"/>
</dbReference>
<comment type="caution">
    <text evidence="2">The sequence shown here is derived from an EMBL/GenBank/DDBJ whole genome shotgun (WGS) entry which is preliminary data.</text>
</comment>
<proteinExistence type="predicted"/>
<dbReference type="InterPro" id="IPR037165">
    <property type="entry name" value="AldOxase/xan_DH_Mopterin-bd_sf"/>
</dbReference>
<reference evidence="2 3" key="1">
    <citation type="submission" date="2019-03" db="EMBL/GenBank/DDBJ databases">
        <title>Ramlibacter henchirensis DSM 14656, whole genome shotgun sequence.</title>
        <authorList>
            <person name="Zhang X."/>
            <person name="Feng G."/>
            <person name="Zhu H."/>
        </authorList>
    </citation>
    <scope>NUCLEOTIDE SEQUENCE [LARGE SCALE GENOMIC DNA]</scope>
    <source>
        <strain evidence="2 3">DSM 14656</strain>
    </source>
</reference>
<dbReference type="SMART" id="SM01008">
    <property type="entry name" value="Ald_Xan_dh_C"/>
    <property type="match status" value="1"/>
</dbReference>
<protein>
    <submittedName>
        <fullName evidence="2">Xanthine dehydrogenase family protein molybdopterin-binding subunit</fullName>
    </submittedName>
</protein>
<dbReference type="Pfam" id="PF20256">
    <property type="entry name" value="MoCoBD_2"/>
    <property type="match status" value="2"/>
</dbReference>
<dbReference type="PANTHER" id="PTHR47495:SF2">
    <property type="entry name" value="ALDEHYDE DEHYDROGENASE"/>
    <property type="match status" value="1"/>
</dbReference>
<evidence type="ECO:0000313" key="2">
    <source>
        <dbReference type="EMBL" id="TFZ07101.1"/>
    </source>
</evidence>
<keyword evidence="3" id="KW-1185">Reference proteome</keyword>
<dbReference type="Pfam" id="PF02738">
    <property type="entry name" value="MoCoBD_1"/>
    <property type="match status" value="1"/>
</dbReference>